<dbReference type="AlphaFoldDB" id="A0ABD5PHF6"/>
<dbReference type="Gene3D" id="3.30.9.10">
    <property type="entry name" value="D-Amino Acid Oxidase, subunit A, domain 2"/>
    <property type="match status" value="1"/>
</dbReference>
<keyword evidence="5" id="KW-1185">Reference proteome</keyword>
<dbReference type="Gene3D" id="3.50.50.60">
    <property type="entry name" value="FAD/NAD(P)-binding domain"/>
    <property type="match status" value="1"/>
</dbReference>
<dbReference type="PANTHER" id="PTHR13847:SF287">
    <property type="entry name" value="FAD-DEPENDENT OXIDOREDUCTASE DOMAIN-CONTAINING PROTEIN 1"/>
    <property type="match status" value="1"/>
</dbReference>
<evidence type="ECO:0000313" key="4">
    <source>
        <dbReference type="EMBL" id="MFC4360070.1"/>
    </source>
</evidence>
<dbReference type="Proteomes" id="UP001595921">
    <property type="component" value="Unassembled WGS sequence"/>
</dbReference>
<dbReference type="GO" id="GO:0016491">
    <property type="term" value="F:oxidoreductase activity"/>
    <property type="evidence" value="ECO:0007669"/>
    <property type="project" value="UniProtKB-KW"/>
</dbReference>
<feature type="region of interest" description="Disordered" evidence="2">
    <location>
        <begin position="1"/>
        <end position="35"/>
    </location>
</feature>
<evidence type="ECO:0000259" key="3">
    <source>
        <dbReference type="Pfam" id="PF01266"/>
    </source>
</evidence>
<dbReference type="PANTHER" id="PTHR13847">
    <property type="entry name" value="SARCOSINE DEHYDROGENASE-RELATED"/>
    <property type="match status" value="1"/>
</dbReference>
<dbReference type="Pfam" id="PF01266">
    <property type="entry name" value="DAO"/>
    <property type="match status" value="1"/>
</dbReference>
<evidence type="ECO:0000256" key="2">
    <source>
        <dbReference type="SAM" id="MobiDB-lite"/>
    </source>
</evidence>
<proteinExistence type="predicted"/>
<protein>
    <submittedName>
        <fullName evidence="4">NAD(P)/FAD-dependent oxidoreductase</fullName>
        <ecNumber evidence="4">1.-.-.-</ecNumber>
    </submittedName>
</protein>
<organism evidence="4 5">
    <name type="scientific">Halobium salinum</name>
    <dbReference type="NCBI Taxonomy" id="1364940"/>
    <lineage>
        <taxon>Archaea</taxon>
        <taxon>Methanobacteriati</taxon>
        <taxon>Methanobacteriota</taxon>
        <taxon>Stenosarchaea group</taxon>
        <taxon>Halobacteria</taxon>
        <taxon>Halobacteriales</taxon>
        <taxon>Haloferacaceae</taxon>
        <taxon>Halobium</taxon>
    </lineage>
</organism>
<dbReference type="PROSITE" id="PS00065">
    <property type="entry name" value="D_2_HYDROXYACID_DH_1"/>
    <property type="match status" value="1"/>
</dbReference>
<dbReference type="EMBL" id="JBHSDS010000010">
    <property type="protein sequence ID" value="MFC4360070.1"/>
    <property type="molecule type" value="Genomic_DNA"/>
</dbReference>
<dbReference type="InterPro" id="IPR036188">
    <property type="entry name" value="FAD/NAD-bd_sf"/>
</dbReference>
<name>A0ABD5PHF6_9EURY</name>
<dbReference type="SUPFAM" id="SSF51905">
    <property type="entry name" value="FAD/NAD(P)-binding domain"/>
    <property type="match status" value="1"/>
</dbReference>
<dbReference type="RefSeq" id="WP_267623233.1">
    <property type="nucleotide sequence ID" value="NZ_JAODIW010000008.1"/>
</dbReference>
<sequence>MSDGWRSGTDPEAFAPDLSGLPPLPDRSGSPDASGRRVAVVGAGAVGATAAGDLAVAGADVTLFDRGDPLAAEGPTAGSSGRAAGVLYDAFAEDVDARVADRALSRFRAFSGAGDFAFHPCPYVLLAREGDERRAAAVEEAVVGMRRHGRDVSLVDADGLRDRFPTLRTDDVGVAAVAEGAGWTDPGSYVRAVAERAVEVGVDLRSDCPVGLSFDGDAPAVTTEGDPERFDAVLVAAGAHTKALLADAGVPVPLKPYRVQALTSRAGYDGPMGYDATAGFYFRPHPTGLLAGDGTEPVEIDPDDWPRDADDWFVDDLRSGLQHRAGHTLDVDRAWAGLCVATPDRNPMVGELRAGLYVAAGWQGHGFMRAPATAEAAARTVLGGDSLPGFDPGRFDGSERFEVVEGMSLGEEEA</sequence>
<evidence type="ECO:0000256" key="1">
    <source>
        <dbReference type="ARBA" id="ARBA00023002"/>
    </source>
</evidence>
<reference evidence="4 5" key="1">
    <citation type="journal article" date="2019" name="Int. J. Syst. Evol. Microbiol.">
        <title>The Global Catalogue of Microorganisms (GCM) 10K type strain sequencing project: providing services to taxonomists for standard genome sequencing and annotation.</title>
        <authorList>
            <consortium name="The Broad Institute Genomics Platform"/>
            <consortium name="The Broad Institute Genome Sequencing Center for Infectious Disease"/>
            <person name="Wu L."/>
            <person name="Ma J."/>
        </authorList>
    </citation>
    <scope>NUCLEOTIDE SEQUENCE [LARGE SCALE GENOMIC DNA]</scope>
    <source>
        <strain evidence="4 5">CGMCC 1.12553</strain>
    </source>
</reference>
<dbReference type="EC" id="1.-.-.-" evidence="4"/>
<dbReference type="InterPro" id="IPR006076">
    <property type="entry name" value="FAD-dep_OxRdtase"/>
</dbReference>
<accession>A0ABD5PHF6</accession>
<feature type="domain" description="FAD dependent oxidoreductase" evidence="3">
    <location>
        <begin position="37"/>
        <end position="379"/>
    </location>
</feature>
<gene>
    <name evidence="4" type="ORF">ACFO0N_19140</name>
</gene>
<dbReference type="InterPro" id="IPR029752">
    <property type="entry name" value="D-isomer_DH_CS1"/>
</dbReference>
<comment type="caution">
    <text evidence="4">The sequence shown here is derived from an EMBL/GenBank/DDBJ whole genome shotgun (WGS) entry which is preliminary data.</text>
</comment>
<keyword evidence="1 4" id="KW-0560">Oxidoreductase</keyword>
<evidence type="ECO:0000313" key="5">
    <source>
        <dbReference type="Proteomes" id="UP001595921"/>
    </source>
</evidence>